<reference evidence="2" key="1">
    <citation type="submission" date="2014-09" db="EMBL/GenBank/DDBJ databases">
        <authorList>
            <person name="Mudge J."/>
            <person name="Ramaraj T."/>
            <person name="Lindquist I.E."/>
            <person name="Bharti A.K."/>
            <person name="Sundararajan A."/>
            <person name="Cameron C.T."/>
            <person name="Woodward J.E."/>
            <person name="May G.D."/>
            <person name="Brubaker C."/>
            <person name="Broadhvest J."/>
            <person name="Wilkins T.A."/>
        </authorList>
    </citation>
    <scope>NUCLEOTIDE SEQUENCE</scope>
    <source>
        <strain evidence="2">cv. AKA8401</strain>
    </source>
</reference>
<dbReference type="EMBL" id="JRRC01507243">
    <property type="protein sequence ID" value="KHG08724.1"/>
    <property type="molecule type" value="Genomic_DNA"/>
</dbReference>
<comment type="caution">
    <text evidence="1">The sequence shown here is derived from an EMBL/GenBank/DDBJ whole genome shotgun (WGS) entry which is preliminary data.</text>
</comment>
<keyword evidence="2" id="KW-1185">Reference proteome</keyword>
<protein>
    <submittedName>
        <fullName evidence="1">Uncharacterized protein</fullName>
    </submittedName>
</protein>
<dbReference type="AlphaFoldDB" id="A0A0B0NA74"/>
<name>A0A0B0NA74_GOSAR</name>
<proteinExistence type="predicted"/>
<dbReference type="Proteomes" id="UP000032142">
    <property type="component" value="Unassembled WGS sequence"/>
</dbReference>
<evidence type="ECO:0000313" key="1">
    <source>
        <dbReference type="EMBL" id="KHG08724.1"/>
    </source>
</evidence>
<accession>A0A0B0NA74</accession>
<sequence length="70" mass="8266">MFTRCPRDCSFKWEHCENEISELNNYIYVSNISSNSLNPYVLIALHEWRYFSYAASRSSRSFATSDSLEK</sequence>
<gene>
    <name evidence="1" type="ORF">F383_35702</name>
</gene>
<evidence type="ECO:0000313" key="2">
    <source>
        <dbReference type="Proteomes" id="UP000032142"/>
    </source>
</evidence>
<organism evidence="1 2">
    <name type="scientific">Gossypium arboreum</name>
    <name type="common">Tree cotton</name>
    <name type="synonym">Gossypium nanking</name>
    <dbReference type="NCBI Taxonomy" id="29729"/>
    <lineage>
        <taxon>Eukaryota</taxon>
        <taxon>Viridiplantae</taxon>
        <taxon>Streptophyta</taxon>
        <taxon>Embryophyta</taxon>
        <taxon>Tracheophyta</taxon>
        <taxon>Spermatophyta</taxon>
        <taxon>Magnoliopsida</taxon>
        <taxon>eudicotyledons</taxon>
        <taxon>Gunneridae</taxon>
        <taxon>Pentapetalae</taxon>
        <taxon>rosids</taxon>
        <taxon>malvids</taxon>
        <taxon>Malvales</taxon>
        <taxon>Malvaceae</taxon>
        <taxon>Malvoideae</taxon>
        <taxon>Gossypium</taxon>
    </lineage>
</organism>